<dbReference type="Proteomes" id="UP000803844">
    <property type="component" value="Unassembled WGS sequence"/>
</dbReference>
<evidence type="ECO:0000313" key="2">
    <source>
        <dbReference type="Proteomes" id="UP000803844"/>
    </source>
</evidence>
<organism evidence="1 2">
    <name type="scientific">Cryphonectria parasitica (strain ATCC 38755 / EP155)</name>
    <dbReference type="NCBI Taxonomy" id="660469"/>
    <lineage>
        <taxon>Eukaryota</taxon>
        <taxon>Fungi</taxon>
        <taxon>Dikarya</taxon>
        <taxon>Ascomycota</taxon>
        <taxon>Pezizomycotina</taxon>
        <taxon>Sordariomycetes</taxon>
        <taxon>Sordariomycetidae</taxon>
        <taxon>Diaporthales</taxon>
        <taxon>Cryphonectriaceae</taxon>
        <taxon>Cryphonectria-Endothia species complex</taxon>
        <taxon>Cryphonectria</taxon>
    </lineage>
</organism>
<gene>
    <name evidence="1" type="ORF">M406DRAFT_332823</name>
</gene>
<name>A0A9P4XW79_CRYP1</name>
<dbReference type="AlphaFoldDB" id="A0A9P4XW79"/>
<dbReference type="RefSeq" id="XP_040773421.1">
    <property type="nucleotide sequence ID" value="XM_040920782.1"/>
</dbReference>
<accession>A0A9P4XW79</accession>
<proteinExistence type="predicted"/>
<dbReference type="EMBL" id="MU032350">
    <property type="protein sequence ID" value="KAF3762442.1"/>
    <property type="molecule type" value="Genomic_DNA"/>
</dbReference>
<reference evidence="1" key="1">
    <citation type="journal article" date="2020" name="Phytopathology">
        <title>Genome sequence of the chestnut blight fungus Cryphonectria parasitica EP155: A fundamental resource for an archetypical invasive plant pathogen.</title>
        <authorList>
            <person name="Crouch J.A."/>
            <person name="Dawe A."/>
            <person name="Aerts A."/>
            <person name="Barry K."/>
            <person name="Churchill A.C.L."/>
            <person name="Grimwood J."/>
            <person name="Hillman B."/>
            <person name="Milgroom M.G."/>
            <person name="Pangilinan J."/>
            <person name="Smith M."/>
            <person name="Salamov A."/>
            <person name="Schmutz J."/>
            <person name="Yadav J."/>
            <person name="Grigoriev I.V."/>
            <person name="Nuss D."/>
        </authorList>
    </citation>
    <scope>NUCLEOTIDE SEQUENCE</scope>
    <source>
        <strain evidence="1">EP155</strain>
    </source>
</reference>
<dbReference type="OrthoDB" id="4940137at2759"/>
<protein>
    <submittedName>
        <fullName evidence="1">Uncharacterized protein</fullName>
    </submittedName>
</protein>
<dbReference type="GeneID" id="63837911"/>
<sequence length="141" mass="16199">MNHMGLRRDKETPKKYISGQVWPAELRAGRRRGKYSTSYAPSTSKRETTINFNNISLTTWYQGSLVRIPPSLAPIAYSSPERKRIAEILSDLDEDLPDEQIVKRKIEAINAWVAYAFISTSTTVYILRQTIQEDNDYVEPC</sequence>
<comment type="caution">
    <text evidence="1">The sequence shown here is derived from an EMBL/GenBank/DDBJ whole genome shotgun (WGS) entry which is preliminary data.</text>
</comment>
<keyword evidence="2" id="KW-1185">Reference proteome</keyword>
<evidence type="ECO:0000313" key="1">
    <source>
        <dbReference type="EMBL" id="KAF3762442.1"/>
    </source>
</evidence>